<dbReference type="Pfam" id="PF01869">
    <property type="entry name" value="BcrAD_BadFG"/>
    <property type="match status" value="1"/>
</dbReference>
<dbReference type="PANTHER" id="PTHR43190">
    <property type="entry name" value="N-ACETYL-D-GLUCOSAMINE KINASE"/>
    <property type="match status" value="1"/>
</dbReference>
<dbReference type="EMBL" id="FQZK01000001">
    <property type="protein sequence ID" value="SHI54182.1"/>
    <property type="molecule type" value="Genomic_DNA"/>
</dbReference>
<dbReference type="InterPro" id="IPR043129">
    <property type="entry name" value="ATPase_NBD"/>
</dbReference>
<protein>
    <submittedName>
        <fullName evidence="2">BadF-type ATPase</fullName>
    </submittedName>
</protein>
<evidence type="ECO:0000313" key="2">
    <source>
        <dbReference type="EMBL" id="SHI54182.1"/>
    </source>
</evidence>
<evidence type="ECO:0000313" key="3">
    <source>
        <dbReference type="Proteomes" id="UP000184452"/>
    </source>
</evidence>
<accession>A0A1M6BZJ6</accession>
<dbReference type="InterPro" id="IPR052519">
    <property type="entry name" value="Euk-type_GlcNAc_Kinase"/>
</dbReference>
<feature type="domain" description="ATPase BadF/BadG/BcrA/BcrD type" evidence="1">
    <location>
        <begin position="19"/>
        <end position="292"/>
    </location>
</feature>
<dbReference type="Gene3D" id="3.30.420.40">
    <property type="match status" value="2"/>
</dbReference>
<reference evidence="2 3" key="1">
    <citation type="submission" date="2016-11" db="EMBL/GenBank/DDBJ databases">
        <authorList>
            <person name="Jaros S."/>
            <person name="Januszkiewicz K."/>
            <person name="Wedrychowicz H."/>
        </authorList>
    </citation>
    <scope>NUCLEOTIDE SEQUENCE [LARGE SCALE GENOMIC DNA]</scope>
    <source>
        <strain evidence="2 3">CGMCC 4.5723</strain>
    </source>
</reference>
<proteinExistence type="predicted"/>
<keyword evidence="3" id="KW-1185">Reference proteome</keyword>
<sequence>MTPVTSSDEQRSDRPRLVLGVDAGGTATRALVATVSGERVGHARAAGANPNTHGTRKAGRELARAVGTALDRAGPAAREHLAAGVVGLAGVSALRDDAVRQGLVEELLAAGVPADRLRFAGDDEVAFASGTHEPDGTVLIAGTGAIATRVEGRRRSRSADGMGWLIGDEGSAFWIGHQAARETARQLSRGTDLSPLARMVAKRVIPGRRPVQGSEHLPEEHARAFARTLTAQPPIGLAALAPLVSEAFAQGDEAAEVIVNAAAGHLAHAVHQVRSPGERRPVVLAGGVLLGSEPVRESLTRKLALGTAGSPLSTAGCTAGAAAWLAVLEAGAAADDADLHAAFTAPVGDGRSDAA</sequence>
<dbReference type="SUPFAM" id="SSF53067">
    <property type="entry name" value="Actin-like ATPase domain"/>
    <property type="match status" value="2"/>
</dbReference>
<dbReference type="AlphaFoldDB" id="A0A1M6BZJ6"/>
<dbReference type="CDD" id="cd24007">
    <property type="entry name" value="ASKHA_NBD_eukNAGK-like"/>
    <property type="match status" value="1"/>
</dbReference>
<dbReference type="PANTHER" id="PTHR43190:SF3">
    <property type="entry name" value="N-ACETYL-D-GLUCOSAMINE KINASE"/>
    <property type="match status" value="1"/>
</dbReference>
<evidence type="ECO:0000259" key="1">
    <source>
        <dbReference type="Pfam" id="PF01869"/>
    </source>
</evidence>
<name>A0A1M6BZJ6_9ACTN</name>
<organism evidence="2 3">
    <name type="scientific">Nocardiopsis flavescens</name>
    <dbReference type="NCBI Taxonomy" id="758803"/>
    <lineage>
        <taxon>Bacteria</taxon>
        <taxon>Bacillati</taxon>
        <taxon>Actinomycetota</taxon>
        <taxon>Actinomycetes</taxon>
        <taxon>Streptosporangiales</taxon>
        <taxon>Nocardiopsidaceae</taxon>
        <taxon>Nocardiopsis</taxon>
    </lineage>
</organism>
<gene>
    <name evidence="2" type="ORF">SAMN05421803_101529</name>
</gene>
<dbReference type="Proteomes" id="UP000184452">
    <property type="component" value="Unassembled WGS sequence"/>
</dbReference>
<dbReference type="STRING" id="758803.SAMN05421803_101529"/>
<dbReference type="InterPro" id="IPR002731">
    <property type="entry name" value="ATPase_BadF"/>
</dbReference>